<gene>
    <name evidence="2" type="ORF">CLMAG_51620</name>
</gene>
<proteinExistence type="predicted"/>
<protein>
    <submittedName>
        <fullName evidence="2">Uncharacterized protein</fullName>
    </submittedName>
</protein>
<reference evidence="2 3" key="1">
    <citation type="submission" date="2016-04" db="EMBL/GenBank/DDBJ databases">
        <title>Genome sequence of Clostridium magnum DSM 2767.</title>
        <authorList>
            <person name="Poehlein A."/>
            <person name="Uhlig R."/>
            <person name="Fischer R."/>
            <person name="Bahl H."/>
            <person name="Daniel R."/>
        </authorList>
    </citation>
    <scope>NUCLEOTIDE SEQUENCE [LARGE SCALE GENOMIC DNA]</scope>
    <source>
        <strain evidence="2 3">DSM 2767</strain>
    </source>
</reference>
<name>A0A161YHD4_9CLOT</name>
<comment type="caution">
    <text evidence="2">The sequence shown here is derived from an EMBL/GenBank/DDBJ whole genome shotgun (WGS) entry which is preliminary data.</text>
</comment>
<dbReference type="Proteomes" id="UP000076603">
    <property type="component" value="Unassembled WGS sequence"/>
</dbReference>
<organism evidence="2 3">
    <name type="scientific">Clostridium magnum DSM 2767</name>
    <dbReference type="NCBI Taxonomy" id="1121326"/>
    <lineage>
        <taxon>Bacteria</taxon>
        <taxon>Bacillati</taxon>
        <taxon>Bacillota</taxon>
        <taxon>Clostridia</taxon>
        <taxon>Eubacteriales</taxon>
        <taxon>Clostridiaceae</taxon>
        <taxon>Clostridium</taxon>
    </lineage>
</organism>
<evidence type="ECO:0000313" key="3">
    <source>
        <dbReference type="Proteomes" id="UP000076603"/>
    </source>
</evidence>
<sequence length="55" mass="6432">MKILLSLIIITANYYSFTYGIYLWKRENNRLAAFGVLLITFMGIIVPIVDLYIKM</sequence>
<dbReference type="AlphaFoldDB" id="A0A161YHD4"/>
<keyword evidence="1" id="KW-0472">Membrane</keyword>
<feature type="transmembrane region" description="Helical" evidence="1">
    <location>
        <begin position="31"/>
        <end position="53"/>
    </location>
</feature>
<evidence type="ECO:0000256" key="1">
    <source>
        <dbReference type="SAM" id="Phobius"/>
    </source>
</evidence>
<dbReference type="EMBL" id="LWAE01000008">
    <property type="protein sequence ID" value="KZL89662.1"/>
    <property type="molecule type" value="Genomic_DNA"/>
</dbReference>
<keyword evidence="1" id="KW-0812">Transmembrane</keyword>
<keyword evidence="3" id="KW-1185">Reference proteome</keyword>
<keyword evidence="1" id="KW-1133">Transmembrane helix</keyword>
<feature type="transmembrane region" description="Helical" evidence="1">
    <location>
        <begin position="6"/>
        <end position="24"/>
    </location>
</feature>
<dbReference type="STRING" id="1121326.CLMAG_51620"/>
<accession>A0A161YHD4</accession>
<dbReference type="PATRIC" id="fig|1121326.3.peg.5219"/>
<evidence type="ECO:0000313" key="2">
    <source>
        <dbReference type="EMBL" id="KZL89662.1"/>
    </source>
</evidence>
<dbReference type="RefSeq" id="WP_169809818.1">
    <property type="nucleotide sequence ID" value="NZ_FQXL01000007.1"/>
</dbReference>